<protein>
    <submittedName>
        <fullName evidence="2">Uncharacterized protein</fullName>
    </submittedName>
</protein>
<reference evidence="2" key="1">
    <citation type="journal article" date="2021" name="Sci. Rep.">
        <title>Diploid genomic architecture of Nitzschia inconspicua, an elite biomass production diatom.</title>
        <authorList>
            <person name="Oliver A."/>
            <person name="Podell S."/>
            <person name="Pinowska A."/>
            <person name="Traller J.C."/>
            <person name="Smith S.R."/>
            <person name="McClure R."/>
            <person name="Beliaev A."/>
            <person name="Bohutskyi P."/>
            <person name="Hill E.A."/>
            <person name="Rabines A."/>
            <person name="Zheng H."/>
            <person name="Allen L.Z."/>
            <person name="Kuo A."/>
            <person name="Grigoriev I.V."/>
            <person name="Allen A.E."/>
            <person name="Hazlebeck D."/>
            <person name="Allen E.E."/>
        </authorList>
    </citation>
    <scope>NUCLEOTIDE SEQUENCE</scope>
    <source>
        <strain evidence="2">Hildebrandi</strain>
    </source>
</reference>
<feature type="compositionally biased region" description="Polar residues" evidence="1">
    <location>
        <begin position="102"/>
        <end position="116"/>
    </location>
</feature>
<feature type="region of interest" description="Disordered" evidence="1">
    <location>
        <begin position="348"/>
        <end position="385"/>
    </location>
</feature>
<name>A0A9K3Q4V0_9STRA</name>
<dbReference type="EMBL" id="JAGRRH010000004">
    <property type="protein sequence ID" value="KAG7371457.1"/>
    <property type="molecule type" value="Genomic_DNA"/>
</dbReference>
<evidence type="ECO:0000313" key="3">
    <source>
        <dbReference type="Proteomes" id="UP000693970"/>
    </source>
</evidence>
<reference evidence="2" key="2">
    <citation type="submission" date="2021-04" db="EMBL/GenBank/DDBJ databases">
        <authorList>
            <person name="Podell S."/>
        </authorList>
    </citation>
    <scope>NUCLEOTIDE SEQUENCE</scope>
    <source>
        <strain evidence="2">Hildebrandi</strain>
    </source>
</reference>
<feature type="compositionally biased region" description="Low complexity" evidence="1">
    <location>
        <begin position="291"/>
        <end position="303"/>
    </location>
</feature>
<accession>A0A9K3Q4V0</accession>
<proteinExistence type="predicted"/>
<keyword evidence="3" id="KW-1185">Reference proteome</keyword>
<feature type="region of interest" description="Disordered" evidence="1">
    <location>
        <begin position="291"/>
        <end position="319"/>
    </location>
</feature>
<organism evidence="2 3">
    <name type="scientific">Nitzschia inconspicua</name>
    <dbReference type="NCBI Taxonomy" id="303405"/>
    <lineage>
        <taxon>Eukaryota</taxon>
        <taxon>Sar</taxon>
        <taxon>Stramenopiles</taxon>
        <taxon>Ochrophyta</taxon>
        <taxon>Bacillariophyta</taxon>
        <taxon>Bacillariophyceae</taxon>
        <taxon>Bacillariophycidae</taxon>
        <taxon>Bacillariales</taxon>
        <taxon>Bacillariaceae</taxon>
        <taxon>Nitzschia</taxon>
    </lineage>
</organism>
<comment type="caution">
    <text evidence="2">The sequence shown here is derived from an EMBL/GenBank/DDBJ whole genome shotgun (WGS) entry which is preliminary data.</text>
</comment>
<feature type="region of interest" description="Disordered" evidence="1">
    <location>
        <begin position="102"/>
        <end position="125"/>
    </location>
</feature>
<gene>
    <name evidence="2" type="ORF">IV203_020027</name>
</gene>
<feature type="region of interest" description="Disordered" evidence="1">
    <location>
        <begin position="214"/>
        <end position="240"/>
    </location>
</feature>
<evidence type="ECO:0000256" key="1">
    <source>
        <dbReference type="SAM" id="MobiDB-lite"/>
    </source>
</evidence>
<dbReference type="AlphaFoldDB" id="A0A9K3Q4V0"/>
<evidence type="ECO:0000313" key="2">
    <source>
        <dbReference type="EMBL" id="KAG7371457.1"/>
    </source>
</evidence>
<sequence length="654" mass="73894">MAYVERLEEYYDGIEVSEVLPQSMDEHDVILGDSSRYIPSRFQHYPRRFENPQLYAAMSCAESEISFGTDFDQVFDTEVGPISTGISWEEMRQLLFIPSSATNGGDDLSSSDQVQRSMRRSNTESDLDLVFQEELREQQTKDDAEERSVGHLSLFRRRNRTGSGVMLYGTPLCSLKEDRSFHDQENETVTIGDQVSVRTESYYTKNCLYEDRGLLPPRVPTTGTSTSGAHTEPSPLGSRNNVCSPWNNNNQQQVVFDQRKKFICAMEESNFQEPIKLHKRPDDEMTSVTSALTQSTSSYQLSTEAKRFEDPSKGTYQPETLYPRKVSTYSGMDPFAAASPAISTFDPFGSSSTTTRNPRKSLVSPIKSNQKNIKDNQKDNSTTTIPTAENAVRIQRNQRQETANSLSAIDAVLLTEFGLWCEMEQWDLCADEYSMIFDLSGMKAPSGCKDEYDDEEHHQEENDLQPDIFDTMIVEIDEILQSHDEDDDADEQTVSTLGDIDPTCIEIIVAVPSALHNVADGGNVATIQEKEQWKRKESNSFAEDKILVTSTPNVGVMIGMPKEDEVSMDQNVASTLQICKGFHHINDIMRSVCTVVDHWEFISSFKEEEPLEAYRLKFLYSDVDPEQTVISLIQSLFPGVQAIGFLLLFHEHET</sequence>
<dbReference type="Proteomes" id="UP000693970">
    <property type="component" value="Unassembled WGS sequence"/>
</dbReference>